<feature type="compositionally biased region" description="Acidic residues" evidence="2">
    <location>
        <begin position="504"/>
        <end position="513"/>
    </location>
</feature>
<sequence length="1152" mass="127066">MSVNKNNHGPSLSATVKPPMIGMKLEHMDMDVTRLSLQPTPHVVPVKAESNEVKEDQKGPAAPTSSFNEYARVADIHYTPANALTQGFTMVEALKTSLKSLDIGKMRQELWMKELNRLKSQGAPATMIAVCGATGAGKSSLLNAILDENIVPTSGMQACTTVVTEIMHHQKSTIDGKIHFLTEDEWRDELKVLTDDLIGGDGHVKHITDLRSAAGVAWAKIHAVYPSISQDQLAQLSIDQILTSEPTTKCIEITSLLGTTEHVSAPDSKTFAKALNKYIDAKGQTQHATKKPTKDKNKMGEAGDNPSAYWPLIRQVCIWCNSQALSTGAILVDLPGVADANAARNAIAENYMGKCDRVWVVAPITRAVDDKTARDLMGDAFRMQLMMETITFIATKCDDVSCSEVIRSLSLDDEPELENMEAEIARLKTETKDWKKRKSEAEDARRDVKARLKQSRATLREYRDHMKALKNGESVRITLTQPSLVQCSSGSDSCSDLDSNSNLEESDSSDEQEETHTSAAAQKRKHGTDRSQNGPAAKRHRSSKPIGADSGPSMDINDDLMAVDVHDLSQCEKVDLELSTEPNVYSENNVPDEDVADEELEEVTVDILKAKKVELAQAIKDDRTCLSDLSRQCKQASAELAALKKHQSEAQKKMNAFCSLKRSEFSKSILKDDFRNGLIDLENVQQERENPDTFDPADNIRDYSTVDLPVFTVSARDYVRLTGQVKRDGDATCFSNLEDTGVPELQKWCHELTVAPRAKAARELLNQLTTFCRNTIGYLKGVNEIRNLFCATEPSLVGTAAGSDGTLQLPKQISLPQTVSLRKATAADSLGNGAAAAETALVKPEIFHQLSKDCVADLKECFRAALEAKCKAGVARASAAAVETADSSAAGMRWNTYRAMLVRHGSYRNCDLNEELTTPFMRQISRSWAKVFASDLFASFEQATIKVVNELTEEAANFAVPQLKERARRQCELTVEVAKAALDAMLDVAREKIDDDQKRISRRLKPFIGDQLVEGYERALEEWGPGSFARQKAVLHDYISDVKSDVFTEAANMLLEGLSDAAEAVGEILKASVLELAQKIEVNMAILWEMRMGNDPQQEKARAEAMKMVKTVLRQVKLWNAAEELARQEPEDLFVEFLTDPESDSYLSSPSP</sequence>
<proteinExistence type="predicted"/>
<feature type="domain" description="DUF7605" evidence="4">
    <location>
        <begin position="880"/>
        <end position="1041"/>
    </location>
</feature>
<organism evidence="5 6">
    <name type="scientific">Pycnoporus cinnabarinus</name>
    <name type="common">Cinnabar-red polypore</name>
    <name type="synonym">Trametes cinnabarina</name>
    <dbReference type="NCBI Taxonomy" id="5643"/>
    <lineage>
        <taxon>Eukaryota</taxon>
        <taxon>Fungi</taxon>
        <taxon>Dikarya</taxon>
        <taxon>Basidiomycota</taxon>
        <taxon>Agaricomycotina</taxon>
        <taxon>Agaricomycetes</taxon>
        <taxon>Polyporales</taxon>
        <taxon>Polyporaceae</taxon>
        <taxon>Trametes</taxon>
    </lineage>
</organism>
<feature type="compositionally biased region" description="Basic and acidic residues" evidence="2">
    <location>
        <begin position="292"/>
        <end position="301"/>
    </location>
</feature>
<keyword evidence="6" id="KW-1185">Reference proteome</keyword>
<gene>
    <name evidence="5" type="ORF">BN946_scf184791.g14</name>
</gene>
<keyword evidence="1" id="KW-0175">Coiled coil</keyword>
<dbReference type="Proteomes" id="UP000029665">
    <property type="component" value="Unassembled WGS sequence"/>
</dbReference>
<dbReference type="PANTHER" id="PTHR36681:SF3">
    <property type="entry name" value="NUCLEAR GTPASE, GERMINAL CENTER-ASSOCIATED, TANDEM DUPLICATE 3"/>
    <property type="match status" value="1"/>
</dbReference>
<dbReference type="CDD" id="cd00882">
    <property type="entry name" value="Ras_like_GTPase"/>
    <property type="match status" value="1"/>
</dbReference>
<dbReference type="OMA" id="HAREICI"/>
<comment type="caution">
    <text evidence="5">The sequence shown here is derived from an EMBL/GenBank/DDBJ whole genome shotgun (WGS) entry which is preliminary data.</text>
</comment>
<feature type="region of interest" description="Disordered" evidence="2">
    <location>
        <begin position="283"/>
        <end position="302"/>
    </location>
</feature>
<feature type="domain" description="Dynamin N-terminal" evidence="3">
    <location>
        <begin position="128"/>
        <end position="179"/>
    </location>
</feature>
<evidence type="ECO:0008006" key="7">
    <source>
        <dbReference type="Google" id="ProtNLM"/>
    </source>
</evidence>
<evidence type="ECO:0000313" key="5">
    <source>
        <dbReference type="EMBL" id="CDO69419.1"/>
    </source>
</evidence>
<name>A0A060SAW2_PYCCI</name>
<accession>A0A060SAW2</accession>
<dbReference type="PANTHER" id="PTHR36681">
    <property type="entry name" value="NUCLEAR GTPASE, GERMINAL CENTER-ASSOCIATED, TANDEM DUPLICATE 3"/>
    <property type="match status" value="1"/>
</dbReference>
<dbReference type="OrthoDB" id="3598281at2759"/>
<evidence type="ECO:0000256" key="2">
    <source>
        <dbReference type="SAM" id="MobiDB-lite"/>
    </source>
</evidence>
<dbReference type="Pfam" id="PF24564">
    <property type="entry name" value="DUF7605"/>
    <property type="match status" value="1"/>
</dbReference>
<dbReference type="HOGENOM" id="CLU_005249_4_1_1"/>
<evidence type="ECO:0000259" key="4">
    <source>
        <dbReference type="Pfam" id="PF24564"/>
    </source>
</evidence>
<feature type="coiled-coil region" evidence="1">
    <location>
        <begin position="417"/>
        <end position="472"/>
    </location>
</feature>
<feature type="coiled-coil region" evidence="1">
    <location>
        <begin position="626"/>
        <end position="653"/>
    </location>
</feature>
<dbReference type="SUPFAM" id="SSF52540">
    <property type="entry name" value="P-loop containing nucleoside triphosphate hydrolases"/>
    <property type="match status" value="2"/>
</dbReference>
<protein>
    <recommendedName>
        <fullName evidence="7">G domain-containing protein</fullName>
    </recommendedName>
</protein>
<dbReference type="Gene3D" id="3.40.50.300">
    <property type="entry name" value="P-loop containing nucleotide triphosphate hydrolases"/>
    <property type="match status" value="2"/>
</dbReference>
<feature type="compositionally biased region" description="Low complexity" evidence="2">
    <location>
        <begin position="487"/>
        <end position="503"/>
    </location>
</feature>
<evidence type="ECO:0000259" key="3">
    <source>
        <dbReference type="Pfam" id="PF00350"/>
    </source>
</evidence>
<dbReference type="InterPro" id="IPR045063">
    <property type="entry name" value="Dynamin_N"/>
</dbReference>
<dbReference type="AlphaFoldDB" id="A0A060SAW2"/>
<evidence type="ECO:0000313" key="6">
    <source>
        <dbReference type="Proteomes" id="UP000029665"/>
    </source>
</evidence>
<dbReference type="InterPro" id="IPR056024">
    <property type="entry name" value="DUF7605"/>
</dbReference>
<dbReference type="STRING" id="5643.A0A060SAW2"/>
<dbReference type="EMBL" id="CCBP010000043">
    <property type="protein sequence ID" value="CDO69419.1"/>
    <property type="molecule type" value="Genomic_DNA"/>
</dbReference>
<reference evidence="5" key="1">
    <citation type="submission" date="2014-01" db="EMBL/GenBank/DDBJ databases">
        <title>The genome of the white-rot fungus Pycnoporus cinnabarinus: a basidiomycete model with a versatile arsenal for lignocellulosic biomass breakdown.</title>
        <authorList>
            <person name="Levasseur A."/>
            <person name="Lomascolo A."/>
            <person name="Ruiz-Duenas F.J."/>
            <person name="Uzan E."/>
            <person name="Piumi F."/>
            <person name="Kues U."/>
            <person name="Ram A.F.J."/>
            <person name="Murat C."/>
            <person name="Haon M."/>
            <person name="Benoit I."/>
            <person name="Arfi Y."/>
            <person name="Chevret D."/>
            <person name="Drula E."/>
            <person name="Kwon M.J."/>
            <person name="Gouret P."/>
            <person name="Lesage-Meessen L."/>
            <person name="Lombard V."/>
            <person name="Mariette J."/>
            <person name="Noirot C."/>
            <person name="Park J."/>
            <person name="Patyshakuliyeva A."/>
            <person name="Wieneger R.A.B."/>
            <person name="Wosten H.A.B."/>
            <person name="Martin F."/>
            <person name="Coutinho P.M."/>
            <person name="de Vries R."/>
            <person name="Martinez A.T."/>
            <person name="Klopp C."/>
            <person name="Pontarotti P."/>
            <person name="Henrissat B."/>
            <person name="Record E."/>
        </authorList>
    </citation>
    <scope>NUCLEOTIDE SEQUENCE [LARGE SCALE GENOMIC DNA]</scope>
    <source>
        <strain evidence="5">BRFM137</strain>
    </source>
</reference>
<dbReference type="Pfam" id="PF00350">
    <property type="entry name" value="Dynamin_N"/>
    <property type="match status" value="1"/>
</dbReference>
<feature type="region of interest" description="Disordered" evidence="2">
    <location>
        <begin position="485"/>
        <end position="557"/>
    </location>
</feature>
<evidence type="ECO:0000256" key="1">
    <source>
        <dbReference type="SAM" id="Coils"/>
    </source>
</evidence>
<dbReference type="InterPro" id="IPR027417">
    <property type="entry name" value="P-loop_NTPase"/>
</dbReference>